<feature type="compositionally biased region" description="Basic and acidic residues" evidence="1">
    <location>
        <begin position="140"/>
        <end position="152"/>
    </location>
</feature>
<feature type="transmembrane region" description="Helical" evidence="2">
    <location>
        <begin position="253"/>
        <end position="270"/>
    </location>
</feature>
<evidence type="ECO:0000313" key="3">
    <source>
        <dbReference type="EMBL" id="MBH0777739.1"/>
    </source>
</evidence>
<reference evidence="3" key="1">
    <citation type="submission" date="2020-11" db="EMBL/GenBank/DDBJ databases">
        <title>Nocardia NEAU-351.nov., a novel actinomycete isolated from the cow dung.</title>
        <authorList>
            <person name="Zhang X."/>
        </authorList>
    </citation>
    <scope>NUCLEOTIDE SEQUENCE</scope>
    <source>
        <strain evidence="3">NEAU-351</strain>
    </source>
</reference>
<accession>A0A931N3C9</accession>
<dbReference type="EMBL" id="JADMLG010000006">
    <property type="protein sequence ID" value="MBH0777739.1"/>
    <property type="molecule type" value="Genomic_DNA"/>
</dbReference>
<evidence type="ECO:0000256" key="2">
    <source>
        <dbReference type="SAM" id="Phobius"/>
    </source>
</evidence>
<evidence type="ECO:0000256" key="1">
    <source>
        <dbReference type="SAM" id="MobiDB-lite"/>
    </source>
</evidence>
<dbReference type="RefSeq" id="WP_196150076.1">
    <property type="nucleotide sequence ID" value="NZ_JADMLG010000006.1"/>
</dbReference>
<name>A0A931N3C9_9NOCA</name>
<organism evidence="3 4">
    <name type="scientific">Nocardia bovistercoris</name>
    <dbReference type="NCBI Taxonomy" id="2785916"/>
    <lineage>
        <taxon>Bacteria</taxon>
        <taxon>Bacillati</taxon>
        <taxon>Actinomycetota</taxon>
        <taxon>Actinomycetes</taxon>
        <taxon>Mycobacteriales</taxon>
        <taxon>Nocardiaceae</taxon>
        <taxon>Nocardia</taxon>
    </lineage>
</organism>
<feature type="region of interest" description="Disordered" evidence="1">
    <location>
        <begin position="140"/>
        <end position="163"/>
    </location>
</feature>
<proteinExistence type="predicted"/>
<keyword evidence="2" id="KW-0472">Membrane</keyword>
<feature type="compositionally biased region" description="Low complexity" evidence="1">
    <location>
        <begin position="153"/>
        <end position="163"/>
    </location>
</feature>
<keyword evidence="2" id="KW-1133">Transmembrane helix</keyword>
<feature type="transmembrane region" description="Helical" evidence="2">
    <location>
        <begin position="199"/>
        <end position="218"/>
    </location>
</feature>
<keyword evidence="2" id="KW-0812">Transmembrane</keyword>
<evidence type="ECO:0000313" key="4">
    <source>
        <dbReference type="Proteomes" id="UP000655751"/>
    </source>
</evidence>
<keyword evidence="4" id="KW-1185">Reference proteome</keyword>
<comment type="caution">
    <text evidence="3">The sequence shown here is derived from an EMBL/GenBank/DDBJ whole genome shotgun (WGS) entry which is preliminary data.</text>
</comment>
<feature type="transmembrane region" description="Helical" evidence="2">
    <location>
        <begin position="230"/>
        <end position="247"/>
    </location>
</feature>
<dbReference type="Proteomes" id="UP000655751">
    <property type="component" value="Unassembled WGS sequence"/>
</dbReference>
<gene>
    <name evidence="3" type="ORF">IT779_15800</name>
</gene>
<protein>
    <submittedName>
        <fullName evidence="3">Uncharacterized protein</fullName>
    </submittedName>
</protein>
<sequence length="397" mass="41655">MSETVHGIVARAIAVGAAGMGDAQVSVAYQAVKAMIAERYPAIDLAAVERNPGSDSGRRALSAALAGAGVGRNRELLYAAQSLIVVAHARVASANAEVVGVILERPRAAGISVTDVDSTGSGVRITDGVVEGAIEIEDVRAGTKDPPGDPRRAPVARPAASTRRGPRRVGLIHLGRNRAGEINVTVGSLVNVTVSIEDARYLILPALALVVLGAAFVDDLPGSGRQMADYLVPVVLALIAGLSLPLVRGRPRWFVMSAVIVSIMVGALRLDWASDHGDIDATGRVRQSSDEPLGPDSAHTLTLDGPLERSHLVIDFRLSESHRDQMCVPRTMIRLTATGGSQVLGPLVDGAVQVRRNEVATVVLDRTEATVTLRLAVATDKGCEVDLHVDKAILKDL</sequence>
<dbReference type="AlphaFoldDB" id="A0A931N3C9"/>